<dbReference type="Proteomes" id="UP000321721">
    <property type="component" value="Unassembled WGS sequence"/>
</dbReference>
<dbReference type="RefSeq" id="WP_147100633.1">
    <property type="nucleotide sequence ID" value="NZ_VOOS01000004.1"/>
</dbReference>
<dbReference type="EMBL" id="VOOS01000004">
    <property type="protein sequence ID" value="TXB64547.1"/>
    <property type="molecule type" value="Genomic_DNA"/>
</dbReference>
<keyword evidence="1" id="KW-0732">Signal</keyword>
<organism evidence="3 4">
    <name type="scientific">Vicingus serpentipes</name>
    <dbReference type="NCBI Taxonomy" id="1926625"/>
    <lineage>
        <taxon>Bacteria</taxon>
        <taxon>Pseudomonadati</taxon>
        <taxon>Bacteroidota</taxon>
        <taxon>Flavobacteriia</taxon>
        <taxon>Flavobacteriales</taxon>
        <taxon>Vicingaceae</taxon>
        <taxon>Vicingus</taxon>
    </lineage>
</organism>
<dbReference type="AlphaFoldDB" id="A0A5C6RQT9"/>
<dbReference type="InterPro" id="IPR024881">
    <property type="entry name" value="Tip"/>
</dbReference>
<dbReference type="PRINTS" id="PR01185">
    <property type="entry name" value="INTEGRINA"/>
</dbReference>
<dbReference type="InterPro" id="IPR013517">
    <property type="entry name" value="FG-GAP"/>
</dbReference>
<dbReference type="GO" id="GO:0007155">
    <property type="term" value="P:cell adhesion"/>
    <property type="evidence" value="ECO:0007669"/>
    <property type="project" value="InterPro"/>
</dbReference>
<evidence type="ECO:0000313" key="4">
    <source>
        <dbReference type="Proteomes" id="UP000321721"/>
    </source>
</evidence>
<dbReference type="InterPro" id="IPR026444">
    <property type="entry name" value="Secre_tail"/>
</dbReference>
<dbReference type="Pfam" id="PF01839">
    <property type="entry name" value="FG-GAP"/>
    <property type="match status" value="1"/>
</dbReference>
<dbReference type="NCBIfam" id="TIGR04183">
    <property type="entry name" value="Por_Secre_tail"/>
    <property type="match status" value="1"/>
</dbReference>
<dbReference type="InterPro" id="IPR028994">
    <property type="entry name" value="Integrin_alpha_N"/>
</dbReference>
<gene>
    <name evidence="3" type="ORF">FRY74_08830</name>
</gene>
<dbReference type="Pfam" id="PF13517">
    <property type="entry name" value="FG-GAP_3"/>
    <property type="match status" value="1"/>
</dbReference>
<keyword evidence="4" id="KW-1185">Reference proteome</keyword>
<evidence type="ECO:0000256" key="1">
    <source>
        <dbReference type="ARBA" id="ARBA00022729"/>
    </source>
</evidence>
<reference evidence="3 4" key="1">
    <citation type="submission" date="2019-08" db="EMBL/GenBank/DDBJ databases">
        <title>Genome of Vicingus serpentipes NCIMB 15042.</title>
        <authorList>
            <person name="Bowman J.P."/>
        </authorList>
    </citation>
    <scope>NUCLEOTIDE SEQUENCE [LARGE SCALE GENOMIC DNA]</scope>
    <source>
        <strain evidence="3 4">NCIMB 15042</strain>
    </source>
</reference>
<dbReference type="GO" id="GO:0008305">
    <property type="term" value="C:integrin complex"/>
    <property type="evidence" value="ECO:0007669"/>
    <property type="project" value="InterPro"/>
</dbReference>
<evidence type="ECO:0000256" key="2">
    <source>
        <dbReference type="ARBA" id="ARBA00023180"/>
    </source>
</evidence>
<sequence length="693" mass="75531">MKKIELKVQWLKILRKYARLKTRLSLQQSKTKYLRDLRKIEILKKRILKFKKSYAVNISTVVLTAWLANPVSAQDTIQVNVPSPRVTEFSGPDFRHPRSLDFNGDGYTDIFFGSSTGNNARGYVVFGDQNGLTTTNQADIDGTNGFVIDKAYDCVFADINNDGKDDIIGRKNRITVGNSDAFVIFGKNQLANDTIYTATLDSADGFHMIAPSSYGFANDFLALDDFNGDGINDVAVFDYHRQYYVQHTSFVLFGSNNGFDSIVNLDNMTVNDGLILNPTSGQGTYWGTSFASGDINGDGSSDIVVANEPYNKIEVMYGSPTGFTNNQIDWDNMFNGTDGFRIEETINQGGLTGLFAQEVCVPGDVNGDGYDDLIFSGNSDSWTLDADTISTVYTVYGNSSFNAVIYDNDIAGNYGNEIIFKNSHTNIGAAGDLNGDGLDDVIFTLKSLGFPTVPYVSRSNMSTVVYGNCQQIMGLIDVNYLVQEHGGIVLPGNKYIITDIVGDYNYDGHNDLLTTYSGKSYILHSDEATYSISAGADTSVCVGDIAQLNGQIVGNVNELSWMSSGSGTFSNDSVAVTSYNPSTDDINNGSVTLYFEGVHPSGTCISFNDSITLNFDCFTGINEDDSNNILSIFPNPSNSGDVIYLNQTVSNVRVYSATGQLIKSYNETNKIEGLAKGIYVVVVNSQTIKIIVS</sequence>
<dbReference type="OrthoDB" id="9805017at2"/>
<protein>
    <submittedName>
        <fullName evidence="3">T9SS type A sorting domain-containing protein</fullName>
    </submittedName>
</protein>
<name>A0A5C6RQT9_9FLAO</name>
<accession>A0A5C6RQT9</accession>
<dbReference type="InterPro" id="IPR000413">
    <property type="entry name" value="Integrin_alpha"/>
</dbReference>
<dbReference type="SUPFAM" id="SSF69318">
    <property type="entry name" value="Integrin alpha N-terminal domain"/>
    <property type="match status" value="1"/>
</dbReference>
<proteinExistence type="predicted"/>
<dbReference type="Gene3D" id="2.130.10.130">
    <property type="entry name" value="Integrin alpha, N-terminal"/>
    <property type="match status" value="3"/>
</dbReference>
<dbReference type="PANTHER" id="PTHR13412:SF0">
    <property type="entry name" value="T-CELL IMMUNOMODULATORY PROTEIN"/>
    <property type="match status" value="1"/>
</dbReference>
<evidence type="ECO:0000313" key="3">
    <source>
        <dbReference type="EMBL" id="TXB64547.1"/>
    </source>
</evidence>
<keyword evidence="2" id="KW-0325">Glycoprotein</keyword>
<dbReference type="PANTHER" id="PTHR13412">
    <property type="entry name" value="T-CELL IMMUNOMODULATORY PROTEIN HOMOLOG"/>
    <property type="match status" value="1"/>
</dbReference>
<comment type="caution">
    <text evidence="3">The sequence shown here is derived from an EMBL/GenBank/DDBJ whole genome shotgun (WGS) entry which is preliminary data.</text>
</comment>